<sequence>MCGGVPPGREAQEDLPNGGGGRPTQETPFLRSGGFLLFFFPVCAAGALFPASCPPSCSSAFL</sequence>
<reference evidence="1" key="1">
    <citation type="submission" date="2022-04" db="EMBL/GenBank/DDBJ databases">
        <title>Genome of the entomopathogenic fungus Entomophthora muscae.</title>
        <authorList>
            <person name="Elya C."/>
            <person name="Lovett B.R."/>
            <person name="Lee E."/>
            <person name="Macias A.M."/>
            <person name="Hajek A.E."/>
            <person name="De Bivort B.L."/>
            <person name="Kasson M.T."/>
            <person name="De Fine Licht H.H."/>
            <person name="Stajich J.E."/>
        </authorList>
    </citation>
    <scope>NUCLEOTIDE SEQUENCE</scope>
    <source>
        <strain evidence="1">Berkeley</strain>
    </source>
</reference>
<organism evidence="1 2">
    <name type="scientific">Entomophthora muscae</name>
    <dbReference type="NCBI Taxonomy" id="34485"/>
    <lineage>
        <taxon>Eukaryota</taxon>
        <taxon>Fungi</taxon>
        <taxon>Fungi incertae sedis</taxon>
        <taxon>Zoopagomycota</taxon>
        <taxon>Entomophthoromycotina</taxon>
        <taxon>Entomophthoromycetes</taxon>
        <taxon>Entomophthorales</taxon>
        <taxon>Entomophthoraceae</taxon>
        <taxon>Entomophthora</taxon>
    </lineage>
</organism>
<dbReference type="EMBL" id="QTSX02006434">
    <property type="protein sequence ID" value="KAJ9054617.1"/>
    <property type="molecule type" value="Genomic_DNA"/>
</dbReference>
<proteinExistence type="predicted"/>
<dbReference type="Proteomes" id="UP001165960">
    <property type="component" value="Unassembled WGS sequence"/>
</dbReference>
<protein>
    <submittedName>
        <fullName evidence="1">Uncharacterized protein</fullName>
    </submittedName>
</protein>
<name>A0ACC2RX50_9FUNG</name>
<accession>A0ACC2RX50</accession>
<gene>
    <name evidence="1" type="ORF">DSO57_1012467</name>
</gene>
<comment type="caution">
    <text evidence="1">The sequence shown here is derived from an EMBL/GenBank/DDBJ whole genome shotgun (WGS) entry which is preliminary data.</text>
</comment>
<evidence type="ECO:0000313" key="1">
    <source>
        <dbReference type="EMBL" id="KAJ9054617.1"/>
    </source>
</evidence>
<keyword evidence="2" id="KW-1185">Reference proteome</keyword>
<evidence type="ECO:0000313" key="2">
    <source>
        <dbReference type="Proteomes" id="UP001165960"/>
    </source>
</evidence>